<feature type="domain" description="HTH cro/C1-type" evidence="1">
    <location>
        <begin position="6"/>
        <end position="61"/>
    </location>
</feature>
<name>A0A7V8CF16_9GAMM</name>
<dbReference type="GO" id="GO:0003677">
    <property type="term" value="F:DNA binding"/>
    <property type="evidence" value="ECO:0007669"/>
    <property type="project" value="InterPro"/>
</dbReference>
<organism evidence="2 3">
    <name type="scientific">Stenotrophomonas rhizophila</name>
    <dbReference type="NCBI Taxonomy" id="216778"/>
    <lineage>
        <taxon>Bacteria</taxon>
        <taxon>Pseudomonadati</taxon>
        <taxon>Pseudomonadota</taxon>
        <taxon>Gammaproteobacteria</taxon>
        <taxon>Lysobacterales</taxon>
        <taxon>Lysobacteraceae</taxon>
        <taxon>Stenotrophomonas</taxon>
    </lineage>
</organism>
<dbReference type="AlphaFoldDB" id="A0A7V8CF16"/>
<evidence type="ECO:0000313" key="2">
    <source>
        <dbReference type="EMBL" id="KAB7632571.1"/>
    </source>
</evidence>
<sequence>MMSDRVRRTRIRAGMSQSRFAKELGVHRSAVAQWERSGGSRPSLDKLVLISSIARVSIDWLVTGVHEFRSPVAELNCPADVPEYVARDYLEERLLLAMRCLPAHSRLKLVTYLESTQLAQS</sequence>
<dbReference type="Gene3D" id="1.10.260.40">
    <property type="entry name" value="lambda repressor-like DNA-binding domains"/>
    <property type="match status" value="1"/>
</dbReference>
<dbReference type="EMBL" id="WELC01000002">
    <property type="protein sequence ID" value="KAB7632571.1"/>
    <property type="molecule type" value="Genomic_DNA"/>
</dbReference>
<gene>
    <name evidence="2" type="ORF">F9K92_01600</name>
</gene>
<reference evidence="2 3" key="1">
    <citation type="submission" date="2019-10" db="EMBL/GenBank/DDBJ databases">
        <title>Halotolerant bacteria associated to Saharan-endemic halophytes Stipa tenacissima L. and Atriplex halimus L mitigate salt stress and promote growth of tomato plants.</title>
        <authorList>
            <person name="Dif G."/>
        </authorList>
    </citation>
    <scope>NUCLEOTIDE SEQUENCE [LARGE SCALE GENOMIC DNA]</scope>
    <source>
        <strain evidence="2 3">IS26</strain>
    </source>
</reference>
<protein>
    <submittedName>
        <fullName evidence="2">Helix-turn-helix domain-containing protein</fullName>
    </submittedName>
</protein>
<dbReference type="SUPFAM" id="SSF47413">
    <property type="entry name" value="lambda repressor-like DNA-binding domains"/>
    <property type="match status" value="1"/>
</dbReference>
<evidence type="ECO:0000313" key="3">
    <source>
        <dbReference type="Proteomes" id="UP000449004"/>
    </source>
</evidence>
<evidence type="ECO:0000259" key="1">
    <source>
        <dbReference type="PROSITE" id="PS50943"/>
    </source>
</evidence>
<dbReference type="InterPro" id="IPR010982">
    <property type="entry name" value="Lambda_DNA-bd_dom_sf"/>
</dbReference>
<comment type="caution">
    <text evidence="2">The sequence shown here is derived from an EMBL/GenBank/DDBJ whole genome shotgun (WGS) entry which is preliminary data.</text>
</comment>
<dbReference type="SMART" id="SM00530">
    <property type="entry name" value="HTH_XRE"/>
    <property type="match status" value="1"/>
</dbReference>
<dbReference type="Pfam" id="PF01381">
    <property type="entry name" value="HTH_3"/>
    <property type="match status" value="1"/>
</dbReference>
<dbReference type="PROSITE" id="PS50943">
    <property type="entry name" value="HTH_CROC1"/>
    <property type="match status" value="1"/>
</dbReference>
<proteinExistence type="predicted"/>
<dbReference type="Proteomes" id="UP000449004">
    <property type="component" value="Unassembled WGS sequence"/>
</dbReference>
<dbReference type="InterPro" id="IPR001387">
    <property type="entry name" value="Cro/C1-type_HTH"/>
</dbReference>
<dbReference type="CDD" id="cd00093">
    <property type="entry name" value="HTH_XRE"/>
    <property type="match status" value="1"/>
</dbReference>
<accession>A0A7V8CF16</accession>